<dbReference type="GO" id="GO:0005874">
    <property type="term" value="C:microtubule"/>
    <property type="evidence" value="ECO:0007669"/>
    <property type="project" value="UniProtKB-KW"/>
</dbReference>
<feature type="domain" description="HAUS augmin-like complex subunit 3 N-terminal" evidence="11">
    <location>
        <begin position="30"/>
        <end position="283"/>
    </location>
</feature>
<dbReference type="GO" id="GO:0051301">
    <property type="term" value="P:cell division"/>
    <property type="evidence" value="ECO:0007669"/>
    <property type="project" value="UniProtKB-KW"/>
</dbReference>
<dbReference type="PANTHER" id="PTHR19378">
    <property type="entry name" value="GOLGIN- RELATED"/>
    <property type="match status" value="1"/>
</dbReference>
<evidence type="ECO:0000256" key="2">
    <source>
        <dbReference type="ARBA" id="ARBA00009645"/>
    </source>
</evidence>
<keyword evidence="7 10" id="KW-0175">Coiled coil</keyword>
<gene>
    <name evidence="12" type="ORF">HOLleu_15020</name>
</gene>
<dbReference type="GO" id="GO:0005815">
    <property type="term" value="C:microtubule organizing center"/>
    <property type="evidence" value="ECO:0007669"/>
    <property type="project" value="TreeGrafter"/>
</dbReference>
<evidence type="ECO:0000256" key="3">
    <source>
        <dbReference type="ARBA" id="ARBA00022490"/>
    </source>
</evidence>
<dbReference type="Pfam" id="PF14932">
    <property type="entry name" value="HAUS-augmin3"/>
    <property type="match status" value="1"/>
</dbReference>
<keyword evidence="8" id="KW-0206">Cytoskeleton</keyword>
<accession>A0A9Q1C958</accession>
<evidence type="ECO:0000256" key="7">
    <source>
        <dbReference type="ARBA" id="ARBA00023054"/>
    </source>
</evidence>
<keyword evidence="13" id="KW-1185">Reference proteome</keyword>
<dbReference type="InterPro" id="IPR032733">
    <property type="entry name" value="HAUS3_N"/>
</dbReference>
<dbReference type="PANTHER" id="PTHR19378:SF0">
    <property type="entry name" value="HAUS AUGMIN-LIKE COMPLEX SUBUNIT 3"/>
    <property type="match status" value="1"/>
</dbReference>
<comment type="similarity">
    <text evidence="2">Belongs to the HAUS3 family.</text>
</comment>
<evidence type="ECO:0000256" key="4">
    <source>
        <dbReference type="ARBA" id="ARBA00022618"/>
    </source>
</evidence>
<keyword evidence="4" id="KW-0132">Cell division</keyword>
<dbReference type="GO" id="GO:0072686">
    <property type="term" value="C:mitotic spindle"/>
    <property type="evidence" value="ECO:0007669"/>
    <property type="project" value="TreeGrafter"/>
</dbReference>
<dbReference type="AlphaFoldDB" id="A0A9Q1C958"/>
<keyword evidence="9" id="KW-0131">Cell cycle</keyword>
<reference evidence="12" key="1">
    <citation type="submission" date="2021-10" db="EMBL/GenBank/DDBJ databases">
        <title>Tropical sea cucumber genome reveals ecological adaptation and Cuvierian tubules defense mechanism.</title>
        <authorList>
            <person name="Chen T."/>
        </authorList>
    </citation>
    <scope>NUCLEOTIDE SEQUENCE</scope>
    <source>
        <strain evidence="12">Nanhai2018</strain>
        <tissue evidence="12">Muscle</tissue>
    </source>
</reference>
<name>A0A9Q1C958_HOLLE</name>
<feature type="coiled-coil region" evidence="10">
    <location>
        <begin position="88"/>
        <end position="122"/>
    </location>
</feature>
<keyword evidence="5" id="KW-0493">Microtubule</keyword>
<protein>
    <submittedName>
        <fullName evidence="12">HAUS augmin-like complex subunit 3</fullName>
    </submittedName>
</protein>
<comment type="subcellular location">
    <subcellularLocation>
        <location evidence="1">Cytoplasm</location>
        <location evidence="1">Cytoskeleton</location>
        <location evidence="1">Spindle</location>
    </subcellularLocation>
</comment>
<dbReference type="PRINTS" id="PR02089">
    <property type="entry name" value="HAUSAUGMINL3"/>
</dbReference>
<dbReference type="EMBL" id="JAIZAY010000006">
    <property type="protein sequence ID" value="KAJ8040660.1"/>
    <property type="molecule type" value="Genomic_DNA"/>
</dbReference>
<dbReference type="Proteomes" id="UP001152320">
    <property type="component" value="Chromosome 6"/>
</dbReference>
<dbReference type="GO" id="GO:0051225">
    <property type="term" value="P:spindle assembly"/>
    <property type="evidence" value="ECO:0007669"/>
    <property type="project" value="InterPro"/>
</dbReference>
<dbReference type="InterPro" id="IPR026206">
    <property type="entry name" value="HAUS3"/>
</dbReference>
<keyword evidence="6" id="KW-0498">Mitosis</keyword>
<evidence type="ECO:0000259" key="11">
    <source>
        <dbReference type="Pfam" id="PF14932"/>
    </source>
</evidence>
<dbReference type="GO" id="GO:0031023">
    <property type="term" value="P:microtubule organizing center organization"/>
    <property type="evidence" value="ECO:0007669"/>
    <property type="project" value="TreeGrafter"/>
</dbReference>
<comment type="caution">
    <text evidence="12">The sequence shown here is derived from an EMBL/GenBank/DDBJ whole genome shotgun (WGS) entry which is preliminary data.</text>
</comment>
<evidence type="ECO:0000256" key="1">
    <source>
        <dbReference type="ARBA" id="ARBA00004186"/>
    </source>
</evidence>
<evidence type="ECO:0000256" key="8">
    <source>
        <dbReference type="ARBA" id="ARBA00023212"/>
    </source>
</evidence>
<organism evidence="12 13">
    <name type="scientific">Holothuria leucospilota</name>
    <name type="common">Black long sea cucumber</name>
    <name type="synonym">Mertensiothuria leucospilota</name>
    <dbReference type="NCBI Taxonomy" id="206669"/>
    <lineage>
        <taxon>Eukaryota</taxon>
        <taxon>Metazoa</taxon>
        <taxon>Echinodermata</taxon>
        <taxon>Eleutherozoa</taxon>
        <taxon>Echinozoa</taxon>
        <taxon>Holothuroidea</taxon>
        <taxon>Aspidochirotacea</taxon>
        <taxon>Aspidochirotida</taxon>
        <taxon>Holothuriidae</taxon>
        <taxon>Holothuria</taxon>
    </lineage>
</organism>
<evidence type="ECO:0000256" key="9">
    <source>
        <dbReference type="ARBA" id="ARBA00023306"/>
    </source>
</evidence>
<evidence type="ECO:0000256" key="6">
    <source>
        <dbReference type="ARBA" id="ARBA00022776"/>
    </source>
</evidence>
<proteinExistence type="inferred from homology"/>
<evidence type="ECO:0000256" key="5">
    <source>
        <dbReference type="ARBA" id="ARBA00022701"/>
    </source>
</evidence>
<evidence type="ECO:0000256" key="10">
    <source>
        <dbReference type="SAM" id="Coils"/>
    </source>
</evidence>
<dbReference type="OrthoDB" id="2159690at2759"/>
<evidence type="ECO:0000313" key="13">
    <source>
        <dbReference type="Proteomes" id="UP001152320"/>
    </source>
</evidence>
<keyword evidence="3" id="KW-0963">Cytoplasm</keyword>
<sequence length="611" mass="69986">MSSSGALFVDVLRRLEYPAAKKLQAEGFDWLFDNEESVPFLDWFCKNVSAANLLTSQELKEFQALKSSDAEILSGSQLDAALEVACMTQEEDLTNEEIKAEIDALENELRAADKRKAVLIHHRNKLSLQQTSLTHKVSKLGATESRSKRRYKEIKEQQQTATALLNSSLDDLSASTSDLVKLYHSPGDLASAPFLSQTNLQHYHLAEDKFTQELKVFTKKQFFEGIADLAGYSQNEDFKLLDISDPQNLLLKGEESKIREGERHELDRLKSLYTDSQKVSMRAAIEAKRVEAALRYAEECVQSAQDVFHGDVKALSDRLQDVQRDKQKVKQETERLWRNVIPDLLQANVELQATHVLYGDYNLKILRQNYFTSKQDMLIRQLVVQRARNYFLGMGYEVENQVHQKIHREICAVEQMLEEHHRDHQARLSMMSDSCLVVPKSPRNTVNSRDTFITHLSNIMKSSAEMENQQLFLTFQDILESASHLGGRLHKLRDALKDSTQSQDNRITVLEQHLSACEASVYDKTALPEVQLLLTPPQIQNGINQLDRMIQNIEQSILEIMGEYNNKTKVLKGDPLEARQRQFFVYFFTQPAQLRREIKALTDRLQALSVS</sequence>
<dbReference type="GO" id="GO:0070652">
    <property type="term" value="C:HAUS complex"/>
    <property type="evidence" value="ECO:0007669"/>
    <property type="project" value="InterPro"/>
</dbReference>
<evidence type="ECO:0000313" key="12">
    <source>
        <dbReference type="EMBL" id="KAJ8040660.1"/>
    </source>
</evidence>